<protein>
    <recommendedName>
        <fullName evidence="2">DUF7136 domain-containing protein</fullName>
    </recommendedName>
</protein>
<reference evidence="3" key="1">
    <citation type="journal article" date="2023" name="Mol. Phylogenet. Evol.">
        <title>Genome-scale phylogeny and comparative genomics of the fungal order Sordariales.</title>
        <authorList>
            <person name="Hensen N."/>
            <person name="Bonometti L."/>
            <person name="Westerberg I."/>
            <person name="Brannstrom I.O."/>
            <person name="Guillou S."/>
            <person name="Cros-Aarteil S."/>
            <person name="Calhoun S."/>
            <person name="Haridas S."/>
            <person name="Kuo A."/>
            <person name="Mondo S."/>
            <person name="Pangilinan J."/>
            <person name="Riley R."/>
            <person name="LaButti K."/>
            <person name="Andreopoulos B."/>
            <person name="Lipzen A."/>
            <person name="Chen C."/>
            <person name="Yan M."/>
            <person name="Daum C."/>
            <person name="Ng V."/>
            <person name="Clum A."/>
            <person name="Steindorff A."/>
            <person name="Ohm R.A."/>
            <person name="Martin F."/>
            <person name="Silar P."/>
            <person name="Natvig D.O."/>
            <person name="Lalanne C."/>
            <person name="Gautier V."/>
            <person name="Ament-Velasquez S.L."/>
            <person name="Kruys A."/>
            <person name="Hutchinson M.I."/>
            <person name="Powell A.J."/>
            <person name="Barry K."/>
            <person name="Miller A.N."/>
            <person name="Grigoriev I.V."/>
            <person name="Debuchy R."/>
            <person name="Gladieux P."/>
            <person name="Hiltunen Thoren M."/>
            <person name="Johannesson H."/>
        </authorList>
    </citation>
    <scope>NUCLEOTIDE SEQUENCE</scope>
    <source>
        <strain evidence="3">CBS 103.79</strain>
    </source>
</reference>
<keyword evidence="4" id="KW-1185">Reference proteome</keyword>
<keyword evidence="1" id="KW-0472">Membrane</keyword>
<dbReference type="AlphaFoldDB" id="A0AAN6MBR8"/>
<dbReference type="InterPro" id="IPR055560">
    <property type="entry name" value="DUF7136"/>
</dbReference>
<dbReference type="EMBL" id="MU856133">
    <property type="protein sequence ID" value="KAK3897549.1"/>
    <property type="molecule type" value="Genomic_DNA"/>
</dbReference>
<organism evidence="3 4">
    <name type="scientific">Staphylotrichum tortipilum</name>
    <dbReference type="NCBI Taxonomy" id="2831512"/>
    <lineage>
        <taxon>Eukaryota</taxon>
        <taxon>Fungi</taxon>
        <taxon>Dikarya</taxon>
        <taxon>Ascomycota</taxon>
        <taxon>Pezizomycotina</taxon>
        <taxon>Sordariomycetes</taxon>
        <taxon>Sordariomycetidae</taxon>
        <taxon>Sordariales</taxon>
        <taxon>Chaetomiaceae</taxon>
        <taxon>Staphylotrichum</taxon>
    </lineage>
</organism>
<comment type="caution">
    <text evidence="3">The sequence shown here is derived from an EMBL/GenBank/DDBJ whole genome shotgun (WGS) entry which is preliminary data.</text>
</comment>
<evidence type="ECO:0000313" key="4">
    <source>
        <dbReference type="Proteomes" id="UP001303889"/>
    </source>
</evidence>
<reference evidence="3" key="2">
    <citation type="submission" date="2023-05" db="EMBL/GenBank/DDBJ databases">
        <authorList>
            <consortium name="Lawrence Berkeley National Laboratory"/>
            <person name="Steindorff A."/>
            <person name="Hensen N."/>
            <person name="Bonometti L."/>
            <person name="Westerberg I."/>
            <person name="Brannstrom I.O."/>
            <person name="Guillou S."/>
            <person name="Cros-Aarteil S."/>
            <person name="Calhoun S."/>
            <person name="Haridas S."/>
            <person name="Kuo A."/>
            <person name="Mondo S."/>
            <person name="Pangilinan J."/>
            <person name="Riley R."/>
            <person name="Labutti K."/>
            <person name="Andreopoulos B."/>
            <person name="Lipzen A."/>
            <person name="Chen C."/>
            <person name="Yanf M."/>
            <person name="Daum C."/>
            <person name="Ng V."/>
            <person name="Clum A."/>
            <person name="Ohm R."/>
            <person name="Martin F."/>
            <person name="Silar P."/>
            <person name="Natvig D."/>
            <person name="Lalanne C."/>
            <person name="Gautier V."/>
            <person name="Ament-Velasquez S.L."/>
            <person name="Kruys A."/>
            <person name="Hutchinson M.I."/>
            <person name="Powell A.J."/>
            <person name="Barry K."/>
            <person name="Miller A.N."/>
            <person name="Grigoriev I.V."/>
            <person name="Debuchy R."/>
            <person name="Gladieux P."/>
            <person name="Thoren M.H."/>
            <person name="Johannesson H."/>
        </authorList>
    </citation>
    <scope>NUCLEOTIDE SEQUENCE</scope>
    <source>
        <strain evidence="3">CBS 103.79</strain>
    </source>
</reference>
<sequence length="244" mass="25284">MFAAQAAVVEIDLIFPRNDTYAPGPFMPVVFAIQNSAMASSLDLAIVWNIFRLADPGGDGGVNGVIDLKHANLTRADPFFTTDYALRLNGTEAGWGIRFGLSFANCSKSAGPWSAKVTPNSENRLLLFSTKPGAPGPKFVQGPGTCVNSTGVAINVAETLSLPLTAVNNGHDSCLVLASPPIVDANPCAVTVNETTAATILGSFCGPDTATTCLPASRAPAQGIPILVSWFLPVFAGLVMYAGA</sequence>
<keyword evidence="1" id="KW-0812">Transmembrane</keyword>
<gene>
    <name evidence="3" type="ORF">C8A05DRAFT_19712</name>
</gene>
<evidence type="ECO:0000259" key="2">
    <source>
        <dbReference type="Pfam" id="PF23584"/>
    </source>
</evidence>
<feature type="transmembrane region" description="Helical" evidence="1">
    <location>
        <begin position="223"/>
        <end position="243"/>
    </location>
</feature>
<dbReference type="Proteomes" id="UP001303889">
    <property type="component" value="Unassembled WGS sequence"/>
</dbReference>
<accession>A0AAN6MBR8</accession>
<proteinExistence type="predicted"/>
<name>A0AAN6MBR8_9PEZI</name>
<evidence type="ECO:0000313" key="3">
    <source>
        <dbReference type="EMBL" id="KAK3897549.1"/>
    </source>
</evidence>
<dbReference type="Pfam" id="PF23584">
    <property type="entry name" value="DUF7136"/>
    <property type="match status" value="1"/>
</dbReference>
<keyword evidence="1" id="KW-1133">Transmembrane helix</keyword>
<feature type="domain" description="DUF7136" evidence="2">
    <location>
        <begin position="5"/>
        <end position="201"/>
    </location>
</feature>
<evidence type="ECO:0000256" key="1">
    <source>
        <dbReference type="SAM" id="Phobius"/>
    </source>
</evidence>